<dbReference type="PROSITE" id="PS50110">
    <property type="entry name" value="RESPONSE_REGULATORY"/>
    <property type="match status" value="1"/>
</dbReference>
<dbReference type="Proteomes" id="UP000239589">
    <property type="component" value="Unassembled WGS sequence"/>
</dbReference>
<dbReference type="InterPro" id="IPR000014">
    <property type="entry name" value="PAS"/>
</dbReference>
<evidence type="ECO:0000313" key="9">
    <source>
        <dbReference type="EMBL" id="PPJ61585.1"/>
    </source>
</evidence>
<dbReference type="SUPFAM" id="SSF55785">
    <property type="entry name" value="PYP-like sensor domain (PAS domain)"/>
    <property type="match status" value="2"/>
</dbReference>
<dbReference type="InterPro" id="IPR035965">
    <property type="entry name" value="PAS-like_dom_sf"/>
</dbReference>
<dbReference type="InterPro" id="IPR001610">
    <property type="entry name" value="PAC"/>
</dbReference>
<proteinExistence type="predicted"/>
<dbReference type="Pfam" id="PF08447">
    <property type="entry name" value="PAS_3"/>
    <property type="match status" value="1"/>
</dbReference>
<dbReference type="Gene3D" id="1.10.287.130">
    <property type="match status" value="1"/>
</dbReference>
<dbReference type="InterPro" id="IPR011006">
    <property type="entry name" value="CheY-like_superfamily"/>
</dbReference>
<dbReference type="PANTHER" id="PTHR45339">
    <property type="entry name" value="HYBRID SIGNAL TRANSDUCTION HISTIDINE KINASE J"/>
    <property type="match status" value="1"/>
</dbReference>
<reference evidence="9 10" key="1">
    <citation type="submission" date="2018-02" db="EMBL/GenBank/DDBJ databases">
        <title>Discovery of a pederin family compound in a non-symbiotic bloom-forming cyanobacterium.</title>
        <authorList>
            <person name="Kust A."/>
            <person name="Mares J."/>
            <person name="Jokela J."/>
            <person name="Urajova P."/>
            <person name="Hajek J."/>
            <person name="Saurav K."/>
            <person name="Voracova K."/>
            <person name="Fewer D.P."/>
            <person name="Haapaniemi E."/>
            <person name="Permi P."/>
            <person name="Rehakova K."/>
            <person name="Sivonen K."/>
            <person name="Hrouzek P."/>
        </authorList>
    </citation>
    <scope>NUCLEOTIDE SEQUENCE [LARGE SCALE GENOMIC DNA]</scope>
    <source>
        <strain evidence="9 10">CHARLIE-1</strain>
    </source>
</reference>
<dbReference type="SMART" id="SM00086">
    <property type="entry name" value="PAC"/>
    <property type="match status" value="2"/>
</dbReference>
<comment type="catalytic activity">
    <reaction evidence="1">
        <text>ATP + protein L-histidine = ADP + protein N-phospho-L-histidine.</text>
        <dbReference type="EC" id="2.7.13.3"/>
    </reaction>
</comment>
<dbReference type="InterPro" id="IPR036097">
    <property type="entry name" value="HisK_dim/P_sf"/>
</dbReference>
<feature type="domain" description="PAS" evidence="7">
    <location>
        <begin position="88"/>
        <end position="163"/>
    </location>
</feature>
<feature type="domain" description="PAC" evidence="8">
    <location>
        <begin position="166"/>
        <end position="218"/>
    </location>
</feature>
<keyword evidence="10" id="KW-1185">Reference proteome</keyword>
<feature type="non-terminal residue" evidence="9">
    <location>
        <position position="1"/>
    </location>
</feature>
<dbReference type="GO" id="GO:0000155">
    <property type="term" value="F:phosphorelay sensor kinase activity"/>
    <property type="evidence" value="ECO:0007669"/>
    <property type="project" value="InterPro"/>
</dbReference>
<dbReference type="PROSITE" id="PS50112">
    <property type="entry name" value="PAS"/>
    <property type="match status" value="1"/>
</dbReference>
<evidence type="ECO:0000259" key="7">
    <source>
        <dbReference type="PROSITE" id="PS50112"/>
    </source>
</evidence>
<dbReference type="PROSITE" id="PS50113">
    <property type="entry name" value="PAC"/>
    <property type="match status" value="1"/>
</dbReference>
<dbReference type="Pfam" id="PF00072">
    <property type="entry name" value="Response_reg"/>
    <property type="match status" value="1"/>
</dbReference>
<dbReference type="CDD" id="cd00082">
    <property type="entry name" value="HisKA"/>
    <property type="match status" value="1"/>
</dbReference>
<sequence length="462" mass="52841">EVRNVGLNKTCLELEIWDNVQDLNYFQQTLIQQGIIQNFEVIIHTKSREVKNVLLSAKAENMNGEIYIIGVVQDITTLKLTEKILAEQRRMLSTLISNLPGMVYRCLNDENWTMKFVSEGCKLVTGYDSSELQNNQVISYGNLIYPEDKDSVRIKFQQSLETKTPYKNEYRIIDNEGKIRWVYEQAQGNYTPDGTLLTIEGFIQDISEQKTALYERQLAEFALAEAKSAAETVTKVQSKFMADMSYKIRTAMNGVLGMAQLLTTTNLTREQQDLIETILDSGEEILTITKNILDCSEVKLEISNLENRVVVLENILRSICTQSKNTELPHIEIDPKMAEKFPLRILLVEDNLVNQNVIYHILQKFGYQVDIVSNGIEAVKAVQNQAYDLVLMNIEMPEMDGLTATRKIRQKLTIQPQIVAMIANVLAEDYYTCLDSGIDDYITKPIKINEMIRILHSKHCPF</sequence>
<feature type="domain" description="Response regulatory" evidence="6">
    <location>
        <begin position="344"/>
        <end position="459"/>
    </location>
</feature>
<evidence type="ECO:0000259" key="8">
    <source>
        <dbReference type="PROSITE" id="PS50113"/>
    </source>
</evidence>
<dbReference type="InterPro" id="IPR013655">
    <property type="entry name" value="PAS_fold_3"/>
</dbReference>
<dbReference type="EC" id="2.7.13.3" evidence="2"/>
<keyword evidence="4" id="KW-0902">Two-component regulatory system</keyword>
<dbReference type="InterPro" id="IPR003661">
    <property type="entry name" value="HisK_dim/P_dom"/>
</dbReference>
<dbReference type="RefSeq" id="WP_133164057.1">
    <property type="nucleotide sequence ID" value="NZ_PGEM01000201.1"/>
</dbReference>
<name>A0A2S6CP97_9CYAN</name>
<dbReference type="PANTHER" id="PTHR45339:SF1">
    <property type="entry name" value="HYBRID SIGNAL TRANSDUCTION HISTIDINE KINASE J"/>
    <property type="match status" value="1"/>
</dbReference>
<keyword evidence="3" id="KW-0597">Phosphoprotein</keyword>
<dbReference type="Gene3D" id="3.30.450.20">
    <property type="entry name" value="PAS domain"/>
    <property type="match status" value="2"/>
</dbReference>
<dbReference type="InterPro" id="IPR001789">
    <property type="entry name" value="Sig_transdc_resp-reg_receiver"/>
</dbReference>
<gene>
    <name evidence="9" type="ORF">CUN59_20085</name>
</gene>
<dbReference type="SUPFAM" id="SSF52172">
    <property type="entry name" value="CheY-like"/>
    <property type="match status" value="1"/>
</dbReference>
<evidence type="ECO:0000256" key="2">
    <source>
        <dbReference type="ARBA" id="ARBA00012438"/>
    </source>
</evidence>
<dbReference type="SMART" id="SM00448">
    <property type="entry name" value="REC"/>
    <property type="match status" value="1"/>
</dbReference>
<evidence type="ECO:0000256" key="5">
    <source>
        <dbReference type="PROSITE-ProRule" id="PRU00169"/>
    </source>
</evidence>
<dbReference type="Pfam" id="PF00512">
    <property type="entry name" value="HisKA"/>
    <property type="match status" value="1"/>
</dbReference>
<dbReference type="SMART" id="SM00091">
    <property type="entry name" value="PAS"/>
    <property type="match status" value="1"/>
</dbReference>
<comment type="caution">
    <text evidence="9">The sequence shown here is derived from an EMBL/GenBank/DDBJ whole genome shotgun (WGS) entry which is preliminary data.</text>
</comment>
<dbReference type="NCBIfam" id="TIGR00229">
    <property type="entry name" value="sensory_box"/>
    <property type="match status" value="1"/>
</dbReference>
<evidence type="ECO:0000259" key="6">
    <source>
        <dbReference type="PROSITE" id="PS50110"/>
    </source>
</evidence>
<dbReference type="CDD" id="cd17546">
    <property type="entry name" value="REC_hyHK_CKI1_RcsC-like"/>
    <property type="match status" value="1"/>
</dbReference>
<dbReference type="CDD" id="cd00130">
    <property type="entry name" value="PAS"/>
    <property type="match status" value="1"/>
</dbReference>
<evidence type="ECO:0000256" key="4">
    <source>
        <dbReference type="ARBA" id="ARBA00023012"/>
    </source>
</evidence>
<accession>A0A2S6CP97</accession>
<evidence type="ECO:0000256" key="3">
    <source>
        <dbReference type="ARBA" id="ARBA00022553"/>
    </source>
</evidence>
<evidence type="ECO:0000313" key="10">
    <source>
        <dbReference type="Proteomes" id="UP000239589"/>
    </source>
</evidence>
<dbReference type="AlphaFoldDB" id="A0A2S6CP97"/>
<evidence type="ECO:0000256" key="1">
    <source>
        <dbReference type="ARBA" id="ARBA00000085"/>
    </source>
</evidence>
<dbReference type="SUPFAM" id="SSF47384">
    <property type="entry name" value="Homodimeric domain of signal transducing histidine kinase"/>
    <property type="match status" value="1"/>
</dbReference>
<dbReference type="OrthoDB" id="5389090at2"/>
<comment type="caution">
    <text evidence="5">Lacks conserved residue(s) required for the propagation of feature annotation.</text>
</comment>
<dbReference type="InterPro" id="IPR000700">
    <property type="entry name" value="PAS-assoc_C"/>
</dbReference>
<organism evidence="9 10">
    <name type="scientific">Cuspidothrix issatschenkoi CHARLIE-1</name>
    <dbReference type="NCBI Taxonomy" id="2052836"/>
    <lineage>
        <taxon>Bacteria</taxon>
        <taxon>Bacillati</taxon>
        <taxon>Cyanobacteriota</taxon>
        <taxon>Cyanophyceae</taxon>
        <taxon>Nostocales</taxon>
        <taxon>Aphanizomenonaceae</taxon>
        <taxon>Cuspidothrix</taxon>
    </lineage>
</organism>
<dbReference type="Gene3D" id="3.40.50.2300">
    <property type="match status" value="1"/>
</dbReference>
<protein>
    <recommendedName>
        <fullName evidence="2">histidine kinase</fullName>
        <ecNumber evidence="2">2.7.13.3</ecNumber>
    </recommendedName>
</protein>
<dbReference type="SMART" id="SM00388">
    <property type="entry name" value="HisKA"/>
    <property type="match status" value="1"/>
</dbReference>
<dbReference type="EMBL" id="PGEM01000201">
    <property type="protein sequence ID" value="PPJ61585.1"/>
    <property type="molecule type" value="Genomic_DNA"/>
</dbReference>